<sequence length="1170" mass="134121">MKVEELIIDGFKSYATRTVITDWDPQFNAITGLNGSGKSNILDAICFVLGIASMSTVRASSLQDLIYKRGQAGVTKASVTIVFDNTDKSNSPIGFANSPQISVTRQVVLGGTSKYLINGHRAPQQSVLQLFQSVQLNINNPNFLIMQGKITKVLNMKPSEILSLIEEAAGTKMFEDRKEKAERTMSKKETKLQENRTLLTEEIEPKLEKLRNEKRMFLEFQSTQTDLEKTERIVVSYDYYNLKHKHTSIRETLENGEAHMKNLNEFIEKTIQEINSLNEDVEEIKHQKEKELNKEGKISKLEKKENSLLNEISRLKTSLSIKVENLNDTNEKLKSVEADITTSSTKLNDKKIAYTKTEKDYKIVQQQLSEKRDLYKRKEELVSTLTTGISSTGAADGGYNAQLGKAKTELNDISLAIKKSNMRMDLLKKELLTIEPKLKEATKDNELSIKHVKECQEICNKLQAQLVEFGFDPSRIKDLEQKENKMKSQYYQICNEAEHLKRRVANLEFNYTKPYPDFETSSVYGVVGRLFQLDNDNIRYSSALQTCAGGRLFNVVVRDSQTATQLLEGGRLRKRVTIIPLDKIYTRPITPQVLELAKSIAPGKVELAINLIRFDKPVTKAMEFIFGNSLICDDPETAKKITFHPKIRARSITLQGDVYDPEGTLSGGSRNTSQSLLVDIQKYNQIQEKIGTIQADLNQVAEELRKQYATSQKTKTIQNDLNLSQHKLDLAKRNLEVNPSSQIMVRNEEILRDIGDCENEIKNKQMILQRWQEEISTIEKDMKEYDSDKGSKLNELKKELKLFAKDLEKQESEAECKYDLFQNLELETEQTRSELDSNKALLQSYLKSIESLKLENSELEGKIQTMEDHLVTIQTELNEEKRRLIDIDDELTELETLKKKKQEDRKNAELELQKLVYDLNKYKSNTSNMEKRIGELRQEHNFLGDFDLVTNIVKQNEGINLDTYRERSRQLNEKFQELRKKVNPNIMNMIENVEKKEAALKTMIKTIEKDKMKIQETISKLNEYKRETLVKTWEKVTLDFGNIFADLLPNSFAKLVPFKDKDVTQGLEVKVKLGSIWKESLIELSGGQRSLVALSLIMALLQFRPAPMYILDEVDAALDLSHTQNIGHLIKTRFKGSQFIVVSLKEGMFSNANRVFRTRFQDGTSVVSIM</sequence>
<dbReference type="InterPro" id="IPR036277">
    <property type="entry name" value="SMC_hinge_sf"/>
</dbReference>
<dbReference type="FunFam" id="3.40.50.300:FF:000278">
    <property type="entry name" value="Structural maintenance of chromosomes 2"/>
    <property type="match status" value="1"/>
</dbReference>
<evidence type="ECO:0000256" key="6">
    <source>
        <dbReference type="ARBA" id="ARBA00022840"/>
    </source>
</evidence>
<dbReference type="GO" id="GO:0007076">
    <property type="term" value="P:mitotic chromosome condensation"/>
    <property type="evidence" value="ECO:0007669"/>
    <property type="project" value="UniProtKB-ARBA"/>
</dbReference>
<dbReference type="InterPro" id="IPR024704">
    <property type="entry name" value="SMC"/>
</dbReference>
<evidence type="ECO:0000256" key="1">
    <source>
        <dbReference type="ARBA" id="ARBA00004123"/>
    </source>
</evidence>
<dbReference type="GO" id="GO:0051301">
    <property type="term" value="P:cell division"/>
    <property type="evidence" value="ECO:0007669"/>
    <property type="project" value="UniProtKB-KW"/>
</dbReference>
<evidence type="ECO:0000256" key="11">
    <source>
        <dbReference type="PIRNR" id="PIRNR005719"/>
    </source>
</evidence>
<keyword evidence="4" id="KW-0547">Nucleotide-binding</keyword>
<accession>A0AA35IYL2</accession>
<dbReference type="Gene3D" id="3.30.70.1620">
    <property type="match status" value="1"/>
</dbReference>
<keyword evidence="5" id="KW-0498">Mitosis</keyword>
<name>A0AA35IYL2_SACMI</name>
<dbReference type="GeneID" id="80918520"/>
<dbReference type="GO" id="GO:0005634">
    <property type="term" value="C:nucleus"/>
    <property type="evidence" value="ECO:0007669"/>
    <property type="project" value="UniProtKB-SubCell"/>
</dbReference>
<dbReference type="Pfam" id="PF02463">
    <property type="entry name" value="SMC_N"/>
    <property type="match status" value="1"/>
</dbReference>
<evidence type="ECO:0000256" key="10">
    <source>
        <dbReference type="ARBA" id="ARBA00023306"/>
    </source>
</evidence>
<dbReference type="SMART" id="SM00968">
    <property type="entry name" value="SMC_hinge"/>
    <property type="match status" value="1"/>
</dbReference>
<evidence type="ECO:0000313" key="15">
    <source>
        <dbReference type="Proteomes" id="UP001161438"/>
    </source>
</evidence>
<evidence type="ECO:0000256" key="9">
    <source>
        <dbReference type="ARBA" id="ARBA00023242"/>
    </source>
</evidence>
<keyword evidence="8" id="KW-0226">DNA condensation</keyword>
<keyword evidence="9 11" id="KW-0539">Nucleus</keyword>
<dbReference type="EMBL" id="OX365763">
    <property type="protein sequence ID" value="CAI4039309.1"/>
    <property type="molecule type" value="Genomic_DNA"/>
</dbReference>
<dbReference type="CDD" id="cd03273">
    <property type="entry name" value="ABC_SMC2_euk"/>
    <property type="match status" value="1"/>
</dbReference>
<gene>
    <name evidence="14" type="primary">SMKI07G2920</name>
    <name evidence="14" type="ORF">SMKI_07G2920</name>
</gene>
<keyword evidence="7 12" id="KW-0175">Coiled coil</keyword>
<dbReference type="InterPro" id="IPR027120">
    <property type="entry name" value="Smc2_ABC"/>
</dbReference>
<dbReference type="InterPro" id="IPR003395">
    <property type="entry name" value="RecF/RecN/SMC_N"/>
</dbReference>
<reference evidence="14" key="1">
    <citation type="submission" date="2022-10" db="EMBL/GenBank/DDBJ databases">
        <authorList>
            <person name="Byrne P K."/>
        </authorList>
    </citation>
    <scope>NUCLEOTIDE SEQUENCE</scope>
    <source>
        <strain evidence="14">IFO1815</strain>
    </source>
</reference>
<protein>
    <recommendedName>
        <fullName evidence="11">Structural maintenance of chromosomes protein</fullName>
    </recommendedName>
</protein>
<keyword evidence="6" id="KW-0067">ATP-binding</keyword>
<dbReference type="GO" id="GO:0005524">
    <property type="term" value="F:ATP binding"/>
    <property type="evidence" value="ECO:0007669"/>
    <property type="project" value="UniProtKB-KW"/>
</dbReference>
<feature type="coiled-coil region" evidence="12">
    <location>
        <begin position="754"/>
        <end position="1027"/>
    </location>
</feature>
<evidence type="ECO:0000256" key="7">
    <source>
        <dbReference type="ARBA" id="ARBA00023054"/>
    </source>
</evidence>
<keyword evidence="10" id="KW-0131">Cell cycle</keyword>
<dbReference type="GO" id="GO:0005694">
    <property type="term" value="C:chromosome"/>
    <property type="evidence" value="ECO:0007669"/>
    <property type="project" value="InterPro"/>
</dbReference>
<dbReference type="PIRSF" id="PIRSF005719">
    <property type="entry name" value="SMC"/>
    <property type="match status" value="1"/>
</dbReference>
<evidence type="ECO:0000256" key="3">
    <source>
        <dbReference type="ARBA" id="ARBA00022618"/>
    </source>
</evidence>
<feature type="coiled-coil region" evidence="12">
    <location>
        <begin position="260"/>
        <end position="318"/>
    </location>
</feature>
<proteinExistence type="inferred from homology"/>
<feature type="domain" description="SMC hinge" evidence="13">
    <location>
        <begin position="521"/>
        <end position="642"/>
    </location>
</feature>
<dbReference type="SUPFAM" id="SSF52540">
    <property type="entry name" value="P-loop containing nucleoside triphosphate hydrolases"/>
    <property type="match status" value="1"/>
</dbReference>
<dbReference type="Gene3D" id="3.40.50.300">
    <property type="entry name" value="P-loop containing nucleotide triphosphate hydrolases"/>
    <property type="match status" value="2"/>
</dbReference>
<evidence type="ECO:0000256" key="2">
    <source>
        <dbReference type="ARBA" id="ARBA00005231"/>
    </source>
</evidence>
<dbReference type="InterPro" id="IPR010935">
    <property type="entry name" value="SMC_hinge"/>
</dbReference>
<dbReference type="SUPFAM" id="SSF75553">
    <property type="entry name" value="Smc hinge domain"/>
    <property type="match status" value="1"/>
</dbReference>
<evidence type="ECO:0000256" key="4">
    <source>
        <dbReference type="ARBA" id="ARBA00022741"/>
    </source>
</evidence>
<dbReference type="FunFam" id="3.40.50.300:FF:000385">
    <property type="entry name" value="Structural maintenance of chromosomes 2"/>
    <property type="match status" value="1"/>
</dbReference>
<comment type="subcellular location">
    <subcellularLocation>
        <location evidence="1 11">Nucleus</location>
    </subcellularLocation>
</comment>
<evidence type="ECO:0000256" key="12">
    <source>
        <dbReference type="SAM" id="Coils"/>
    </source>
</evidence>
<dbReference type="Pfam" id="PF06470">
    <property type="entry name" value="SMC_hinge"/>
    <property type="match status" value="1"/>
</dbReference>
<keyword evidence="3" id="KW-0132">Cell division</keyword>
<dbReference type="RefSeq" id="XP_056082424.1">
    <property type="nucleotide sequence ID" value="XM_056222766.1"/>
</dbReference>
<comment type="similarity">
    <text evidence="2">Belongs to the SMC family. SMC2 subfamily.</text>
</comment>
<organism evidence="14 15">
    <name type="scientific">Saccharomyces mikatae IFO 1815</name>
    <dbReference type="NCBI Taxonomy" id="226126"/>
    <lineage>
        <taxon>Eukaryota</taxon>
        <taxon>Fungi</taxon>
        <taxon>Dikarya</taxon>
        <taxon>Ascomycota</taxon>
        <taxon>Saccharomycotina</taxon>
        <taxon>Saccharomycetes</taxon>
        <taxon>Saccharomycetales</taxon>
        <taxon>Saccharomycetaceae</taxon>
        <taxon>Saccharomyces</taxon>
    </lineage>
</organism>
<dbReference type="InterPro" id="IPR027417">
    <property type="entry name" value="P-loop_NTPase"/>
</dbReference>
<dbReference type="PANTHER" id="PTHR43977">
    <property type="entry name" value="STRUCTURAL MAINTENANCE OF CHROMOSOMES PROTEIN 3"/>
    <property type="match status" value="1"/>
</dbReference>
<evidence type="ECO:0000256" key="8">
    <source>
        <dbReference type="ARBA" id="ARBA00023067"/>
    </source>
</evidence>
<keyword evidence="15" id="KW-1185">Reference proteome</keyword>
<dbReference type="AlphaFoldDB" id="A0AA35IYL2"/>
<evidence type="ECO:0000259" key="13">
    <source>
        <dbReference type="SMART" id="SM00968"/>
    </source>
</evidence>
<dbReference type="Proteomes" id="UP001161438">
    <property type="component" value="Chromosome 7"/>
</dbReference>
<evidence type="ECO:0000256" key="5">
    <source>
        <dbReference type="ARBA" id="ARBA00022776"/>
    </source>
</evidence>
<evidence type="ECO:0000313" key="14">
    <source>
        <dbReference type="EMBL" id="CAI4039309.1"/>
    </source>
</evidence>
<dbReference type="Gene3D" id="1.20.1060.20">
    <property type="match status" value="1"/>
</dbReference>
<dbReference type="GO" id="GO:0016887">
    <property type="term" value="F:ATP hydrolysis activity"/>
    <property type="evidence" value="ECO:0007669"/>
    <property type="project" value="InterPro"/>
</dbReference>